<comment type="subcellular location">
    <subcellularLocation>
        <location evidence="1">Mitochondrion membrane</location>
        <topology evidence="1">Peripheral membrane protein</topology>
    </subcellularLocation>
</comment>
<organism evidence="17 18">
    <name type="scientific">Macrostomum lignano</name>
    <dbReference type="NCBI Taxonomy" id="282301"/>
    <lineage>
        <taxon>Eukaryota</taxon>
        <taxon>Metazoa</taxon>
        <taxon>Spiralia</taxon>
        <taxon>Lophotrochozoa</taxon>
        <taxon>Platyhelminthes</taxon>
        <taxon>Rhabditophora</taxon>
        <taxon>Macrostomorpha</taxon>
        <taxon>Macrostomida</taxon>
        <taxon>Macrostomidae</taxon>
        <taxon>Macrostomum</taxon>
    </lineage>
</organism>
<keyword evidence="14" id="KW-0812">Transmembrane</keyword>
<dbReference type="InterPro" id="IPR022140">
    <property type="entry name" value="Kinesin-like_KIF1-typ"/>
</dbReference>
<dbReference type="SUPFAM" id="SSF52540">
    <property type="entry name" value="P-loop containing nucleoside triphosphate hydrolases"/>
    <property type="match status" value="1"/>
</dbReference>
<dbReference type="InterPro" id="IPR008984">
    <property type="entry name" value="SMAD_FHA_dom_sf"/>
</dbReference>
<dbReference type="InterPro" id="IPR000253">
    <property type="entry name" value="FHA_dom"/>
</dbReference>
<evidence type="ECO:0000256" key="15">
    <source>
        <dbReference type="SAM" id="SignalP"/>
    </source>
</evidence>
<proteinExistence type="inferred from homology"/>
<dbReference type="InterPro" id="IPR035892">
    <property type="entry name" value="C2_domain_sf"/>
</dbReference>
<name>A0A1I8IKH8_9PLAT</name>
<dbReference type="GO" id="GO:0008017">
    <property type="term" value="F:microtubule binding"/>
    <property type="evidence" value="ECO:0007669"/>
    <property type="project" value="InterPro"/>
</dbReference>
<dbReference type="AlphaFoldDB" id="A0A1I8IKH8"/>
<comment type="function">
    <text evidence="9">Microtubule-dependent motor protein required for mitochondrion morphology and transport of mitochondria in neuronal cells.</text>
</comment>
<keyword evidence="17" id="KW-1185">Reference proteome</keyword>
<dbReference type="InterPro" id="IPR036961">
    <property type="entry name" value="Kinesin_motor_dom_sf"/>
</dbReference>
<evidence type="ECO:0000256" key="2">
    <source>
        <dbReference type="ARBA" id="ARBA00022448"/>
    </source>
</evidence>
<evidence type="ECO:0000256" key="12">
    <source>
        <dbReference type="SAM" id="Coils"/>
    </source>
</evidence>
<keyword evidence="6" id="KW-0496">Mitochondrion</keyword>
<evidence type="ECO:0000259" key="16">
    <source>
        <dbReference type="PROSITE" id="PS50067"/>
    </source>
</evidence>
<evidence type="ECO:0000313" key="17">
    <source>
        <dbReference type="Proteomes" id="UP000095280"/>
    </source>
</evidence>
<feature type="compositionally biased region" description="Gly residues" evidence="13">
    <location>
        <begin position="479"/>
        <end position="492"/>
    </location>
</feature>
<dbReference type="GO" id="GO:0031966">
    <property type="term" value="C:mitochondrial membrane"/>
    <property type="evidence" value="ECO:0007669"/>
    <property type="project" value="UniProtKB-SubCell"/>
</dbReference>
<dbReference type="PANTHER" id="PTHR47117">
    <property type="entry name" value="STAR-RELATED LIPID TRANSFER PROTEIN 9"/>
    <property type="match status" value="1"/>
</dbReference>
<reference evidence="18" key="1">
    <citation type="submission" date="2016-11" db="UniProtKB">
        <authorList>
            <consortium name="WormBaseParasite"/>
        </authorList>
    </citation>
    <scope>IDENTIFICATION</scope>
</reference>
<dbReference type="Pfam" id="PF00225">
    <property type="entry name" value="Kinesin"/>
    <property type="match status" value="1"/>
</dbReference>
<feature type="coiled-coil region" evidence="12">
    <location>
        <begin position="980"/>
        <end position="1021"/>
    </location>
</feature>
<feature type="domain" description="Kinesin motor" evidence="16">
    <location>
        <begin position="90"/>
        <end position="447"/>
    </location>
</feature>
<dbReference type="InterPro" id="IPR019821">
    <property type="entry name" value="Kinesin_motor_CS"/>
</dbReference>
<comment type="similarity">
    <text evidence="11">Belongs to the TRAFAC class myosin-kinesin ATPase superfamily. Kinesin family.</text>
</comment>
<evidence type="ECO:0000256" key="13">
    <source>
        <dbReference type="SAM" id="MobiDB-lite"/>
    </source>
</evidence>
<evidence type="ECO:0000256" key="14">
    <source>
        <dbReference type="SAM" id="Phobius"/>
    </source>
</evidence>
<dbReference type="Gene3D" id="2.60.200.20">
    <property type="match status" value="1"/>
</dbReference>
<feature type="transmembrane region" description="Helical" evidence="14">
    <location>
        <begin position="40"/>
        <end position="63"/>
    </location>
</feature>
<dbReference type="WBParaSite" id="maker-uti_cns_0013244-snap-gene-0.2-mRNA-1">
    <property type="protein sequence ID" value="maker-uti_cns_0013244-snap-gene-0.2-mRNA-1"/>
    <property type="gene ID" value="maker-uti_cns_0013244-snap-gene-0.2"/>
</dbReference>
<dbReference type="InterPro" id="IPR027417">
    <property type="entry name" value="P-loop_NTPase"/>
</dbReference>
<evidence type="ECO:0000256" key="6">
    <source>
        <dbReference type="ARBA" id="ARBA00023128"/>
    </source>
</evidence>
<feature type="chain" id="PRO_5009321036" description="Kinesin-like protein 6" evidence="15">
    <location>
        <begin position="33"/>
        <end position="1088"/>
    </location>
</feature>
<keyword evidence="5 12" id="KW-0175">Coiled coil</keyword>
<dbReference type="PROSITE" id="PS00411">
    <property type="entry name" value="KINESIN_MOTOR_1"/>
    <property type="match status" value="1"/>
</dbReference>
<feature type="binding site" evidence="11">
    <location>
        <begin position="196"/>
        <end position="203"/>
    </location>
    <ligand>
        <name>ATP</name>
        <dbReference type="ChEBI" id="CHEBI:30616"/>
    </ligand>
</feature>
<feature type="region of interest" description="Disordered" evidence="13">
    <location>
        <begin position="479"/>
        <end position="503"/>
    </location>
</feature>
<dbReference type="GO" id="GO:0003777">
    <property type="term" value="F:microtubule motor activity"/>
    <property type="evidence" value="ECO:0007669"/>
    <property type="project" value="InterPro"/>
</dbReference>
<keyword evidence="3 11" id="KW-0547">Nucleotide-binding</keyword>
<dbReference type="InterPro" id="IPR001752">
    <property type="entry name" value="Kinesin_motor_dom"/>
</dbReference>
<accession>A0A1I8IKH8</accession>
<evidence type="ECO:0000256" key="3">
    <source>
        <dbReference type="ARBA" id="ARBA00022741"/>
    </source>
</evidence>
<evidence type="ECO:0000256" key="1">
    <source>
        <dbReference type="ARBA" id="ARBA00004318"/>
    </source>
</evidence>
<evidence type="ECO:0000256" key="4">
    <source>
        <dbReference type="ARBA" id="ARBA00022840"/>
    </source>
</evidence>
<dbReference type="SMART" id="SM00129">
    <property type="entry name" value="KISc"/>
    <property type="match status" value="1"/>
</dbReference>
<dbReference type="Pfam" id="PF00498">
    <property type="entry name" value="FHA"/>
    <property type="match status" value="1"/>
</dbReference>
<evidence type="ECO:0000256" key="5">
    <source>
        <dbReference type="ARBA" id="ARBA00023054"/>
    </source>
</evidence>
<keyword evidence="4 11" id="KW-0067">ATP-binding</keyword>
<evidence type="ECO:0000256" key="11">
    <source>
        <dbReference type="PROSITE-ProRule" id="PRU00283"/>
    </source>
</evidence>
<feature type="signal peptide" evidence="15">
    <location>
        <begin position="1"/>
        <end position="32"/>
    </location>
</feature>
<evidence type="ECO:0000256" key="8">
    <source>
        <dbReference type="ARBA" id="ARBA00023175"/>
    </source>
</evidence>
<dbReference type="SUPFAM" id="SSF49879">
    <property type="entry name" value="SMAD/FHA domain"/>
    <property type="match status" value="1"/>
</dbReference>
<dbReference type="PROSITE" id="PS50067">
    <property type="entry name" value="KINESIN_MOTOR_2"/>
    <property type="match status" value="1"/>
</dbReference>
<dbReference type="SUPFAM" id="SSF49562">
    <property type="entry name" value="C2 domain (Calcium/lipid-binding domain, CaLB)"/>
    <property type="match status" value="1"/>
</dbReference>
<dbReference type="FunFam" id="3.40.850.10:FF:000063">
    <property type="entry name" value="Kinesin-like protein"/>
    <property type="match status" value="1"/>
</dbReference>
<keyword evidence="7 14" id="KW-0472">Membrane</keyword>
<evidence type="ECO:0000256" key="10">
    <source>
        <dbReference type="ARBA" id="ARBA00079247"/>
    </source>
</evidence>
<keyword evidence="15" id="KW-0732">Signal</keyword>
<protein>
    <recommendedName>
        <fullName evidence="10">Kinesin-like protein 6</fullName>
    </recommendedName>
</protein>
<keyword evidence="14" id="KW-1133">Transmembrane helix</keyword>
<dbReference type="PRINTS" id="PR00380">
    <property type="entry name" value="KINESINHEAVY"/>
</dbReference>
<evidence type="ECO:0000313" key="18">
    <source>
        <dbReference type="WBParaSite" id="maker-uti_cns_0013244-snap-gene-0.2-mRNA-1"/>
    </source>
</evidence>
<dbReference type="GO" id="GO:0007018">
    <property type="term" value="P:microtubule-based movement"/>
    <property type="evidence" value="ECO:0007669"/>
    <property type="project" value="InterPro"/>
</dbReference>
<dbReference type="FunFam" id="2.60.200.20:FF:000034">
    <property type="entry name" value="kinesin-like protein KIF28P"/>
    <property type="match status" value="1"/>
</dbReference>
<keyword evidence="2" id="KW-0813">Transport</keyword>
<dbReference type="CDD" id="cd22709">
    <property type="entry name" value="FHA_KIF28P"/>
    <property type="match status" value="1"/>
</dbReference>
<dbReference type="Pfam" id="PF12423">
    <property type="entry name" value="KIF1B"/>
    <property type="match status" value="1"/>
</dbReference>
<dbReference type="GO" id="GO:0005524">
    <property type="term" value="F:ATP binding"/>
    <property type="evidence" value="ECO:0007669"/>
    <property type="project" value="UniProtKB-UniRule"/>
</dbReference>
<dbReference type="Gene3D" id="3.40.850.10">
    <property type="entry name" value="Kinesin motor domain"/>
    <property type="match status" value="1"/>
</dbReference>
<keyword evidence="8 11" id="KW-0505">Motor protein</keyword>
<sequence length="1088" mass="120072">MRAASLQFAISFANFWPPLLLLLLLQPESAAAQQAVKLEWWHYLIIGAAVLLLIVAIAVSCYCKKCRGSDTAGGAADASDFANDGSRPRGIRVGNAVKRLDGRQRKGCSPFSRQSKLIIQMSGNQTCITDPSSGQDKKFAFDYSYWSHDGFKEKTNGYLEPANSKYADQKRVFDDLGRGVLDNAWKGYNCSLFAYGQTGSGKSYSMIGYGANKGIVPVACEELFRAIDEKRPSLQAGEEFQVSLSMTEIYNEQVRDLLVTKSTVGGLKVRQHPKKGFYVEQLTIAPVSSYAQIEAKIADGSHNRTVAATNMNATSSRAHTIVAISFVQKSQGAGGQNMTKTSVMNLVDLAGSERAESTGATGDRLKEGSAINLSLSTLGNCIKALADQSSGNSKVMVPFRDSVLTKLLQNALGGNSKTVMIAALSPADINFDETLSTLRFADRAKAIKTKAVVNESPTDKLIRELREENSRLMAMLKAGGGGGGDITDGGGDTGEDQAESEERMRELMKKNQEEMEAMERAWAEKLAQAQAEAQEQIQERKAESERKKNVPHLWNLNEDAALSGMIVQFVDPGAVQTVGRDGDFQLKGVNIQARHAVLKNVNGSVTVTPIDLAKVFVNGQEVNQETQLRHHDRVLFGTNHLYVFHHPVDYAKQVKSGQDVSPPTFEEAQSEIAESSGVMGLLGDKAKSNSAEDMLLMDDLVKLYPQLQEANAMSEEMDRRVWFELVLVSAQGRGLREGEGRTEVCVSVQNLDNNNEFFWSKEKFSDRKYLMQDMYQNYTEGADWELAKEKDPFWDPPDTPIIIGTIHVYLQSLAYLIEVSESFNVTDFRGEDQGKLDIELRPCGDNWEELTDEYAEPEDLLGQALNFKIKIHGGRDLSAKFASYFCQYKFYLEDQYTKTGEVAKPVNPRFEFEHQYSFKPATKQLLEYLQHSYTIVELWGKQRCSDKKVNKSTKELIKEKRKAQAESAKALGAQKKSISKQATGEDVATLRAELDSLKKRNERSEAKLKQLQAMVNDAKKQGNETIEVDNLDKVLSAPAPGGGQGRMKLRQAALAMSAVYSGFGAAPEVAEKRKAALGKNASSTCSVQ</sequence>
<evidence type="ECO:0000256" key="7">
    <source>
        <dbReference type="ARBA" id="ARBA00023136"/>
    </source>
</evidence>
<evidence type="ECO:0000256" key="9">
    <source>
        <dbReference type="ARBA" id="ARBA00054688"/>
    </source>
</evidence>
<dbReference type="Proteomes" id="UP000095280">
    <property type="component" value="Unplaced"/>
</dbReference>